<dbReference type="OrthoDB" id="2082701at2"/>
<feature type="transmembrane region" description="Helical" evidence="1">
    <location>
        <begin position="111"/>
        <end position="131"/>
    </location>
</feature>
<reference evidence="2 3" key="1">
    <citation type="submission" date="2015-04" db="EMBL/GenBank/DDBJ databases">
        <title>Taxonomic description and genome sequence of Bacillus campisalis sp. nov., a novel member of the genus Bacillus isolated from solar saltern.</title>
        <authorList>
            <person name="Mathan Kumar R."/>
            <person name="Kaur G."/>
            <person name="Kumar A."/>
            <person name="Singh N.K."/>
            <person name="Kaur N."/>
            <person name="Kumar N."/>
            <person name="Mayilraj S."/>
        </authorList>
    </citation>
    <scope>NUCLEOTIDE SEQUENCE [LARGE SCALE GENOMIC DNA]</scope>
    <source>
        <strain evidence="2 3">SA2-6</strain>
    </source>
</reference>
<keyword evidence="1" id="KW-1133">Transmembrane helix</keyword>
<feature type="transmembrane region" description="Helical" evidence="1">
    <location>
        <begin position="6"/>
        <end position="22"/>
    </location>
</feature>
<dbReference type="AlphaFoldDB" id="A0A0M2SSV2"/>
<keyword evidence="3" id="KW-1185">Reference proteome</keyword>
<dbReference type="EMBL" id="LAYY01000023">
    <property type="protein sequence ID" value="KKK36771.1"/>
    <property type="molecule type" value="Genomic_DNA"/>
</dbReference>
<dbReference type="PATRIC" id="fig|1408103.3.peg.3902"/>
<keyword evidence="1" id="KW-0472">Membrane</keyword>
<sequence>MWGMAAVQLFIILLFLLFAWAIRRKKAYWLISGFSTRPKEEQQELIENGMPQKTGTLLLVTAVGMLMLLPLVFTRFHFAMEVQFGFMLVFLLGGFIYLSKYEIAKKRKRSYLFSSLLFIGTIGLVIGLYFAGYQDYELKIAGEKFEITGLYGDEWQTSDIKEVQLLDKMPEVTWRENGFGLATMSKGRFTVEGYGSSLLFIRKDAPPYLYIELEGQHIFINGKTPSETESWHQSLRKTIQPAP</sequence>
<evidence type="ECO:0000313" key="2">
    <source>
        <dbReference type="EMBL" id="KKK36771.1"/>
    </source>
</evidence>
<name>A0A0M2SSV2_9BACI</name>
<dbReference type="InterPro" id="IPR017259">
    <property type="entry name" value="UCP037672"/>
</dbReference>
<feature type="transmembrane region" description="Helical" evidence="1">
    <location>
        <begin position="82"/>
        <end position="99"/>
    </location>
</feature>
<evidence type="ECO:0000313" key="3">
    <source>
        <dbReference type="Proteomes" id="UP000034166"/>
    </source>
</evidence>
<feature type="transmembrane region" description="Helical" evidence="1">
    <location>
        <begin position="57"/>
        <end position="76"/>
    </location>
</feature>
<evidence type="ECO:0008006" key="4">
    <source>
        <dbReference type="Google" id="ProtNLM"/>
    </source>
</evidence>
<comment type="caution">
    <text evidence="2">The sequence shown here is derived from an EMBL/GenBank/DDBJ whole genome shotgun (WGS) entry which is preliminary data.</text>
</comment>
<dbReference type="Pfam" id="PF12650">
    <property type="entry name" value="DUF3784"/>
    <property type="match status" value="1"/>
</dbReference>
<dbReference type="Proteomes" id="UP000034166">
    <property type="component" value="Unassembled WGS sequence"/>
</dbReference>
<organism evidence="2 3">
    <name type="scientific">Mesobacillus campisalis</name>
    <dbReference type="NCBI Taxonomy" id="1408103"/>
    <lineage>
        <taxon>Bacteria</taxon>
        <taxon>Bacillati</taxon>
        <taxon>Bacillota</taxon>
        <taxon>Bacilli</taxon>
        <taxon>Bacillales</taxon>
        <taxon>Bacillaceae</taxon>
        <taxon>Mesobacillus</taxon>
    </lineage>
</organism>
<keyword evidence="1" id="KW-0812">Transmembrane</keyword>
<accession>A0A0M2SSV2</accession>
<evidence type="ECO:0000256" key="1">
    <source>
        <dbReference type="SAM" id="Phobius"/>
    </source>
</evidence>
<proteinExistence type="predicted"/>
<protein>
    <recommendedName>
        <fullName evidence="4">Bacterial Pleckstrin homology domain-containing protein</fullName>
    </recommendedName>
</protein>
<gene>
    <name evidence="2" type="ORF">WQ57_17575</name>
</gene>
<dbReference type="RefSeq" id="WP_046525069.1">
    <property type="nucleotide sequence ID" value="NZ_LAYY01000023.1"/>
</dbReference>